<protein>
    <submittedName>
        <fullName evidence="1">Uncharacterized protein</fullName>
    </submittedName>
</protein>
<accession>A0AAD6FTS5</accession>
<feature type="non-terminal residue" evidence="1">
    <location>
        <position position="94"/>
    </location>
</feature>
<name>A0AAD6FTS5_9TELE</name>
<dbReference type="Proteomes" id="UP001219934">
    <property type="component" value="Unassembled WGS sequence"/>
</dbReference>
<comment type="caution">
    <text evidence="1">The sequence shown here is derived from an EMBL/GenBank/DDBJ whole genome shotgun (WGS) entry which is preliminary data.</text>
</comment>
<gene>
    <name evidence="1" type="ORF">JOQ06_019635</name>
</gene>
<dbReference type="AlphaFoldDB" id="A0AAD6FTS5"/>
<proteinExistence type="predicted"/>
<sequence>VFFAFLSSPTDCSVLPSLRAPTLDYPSPTFDHSLPTLPCANITTECSTNPLLPCWLAPLHLNGWVFGYPPQNISGSPVLTRLHPSHPPCAVHAE</sequence>
<evidence type="ECO:0000313" key="2">
    <source>
        <dbReference type="Proteomes" id="UP001219934"/>
    </source>
</evidence>
<dbReference type="EMBL" id="JAPTMU010000001">
    <property type="protein sequence ID" value="KAJ4948095.1"/>
    <property type="molecule type" value="Genomic_DNA"/>
</dbReference>
<organism evidence="1 2">
    <name type="scientific">Pogonophryne albipinna</name>
    <dbReference type="NCBI Taxonomy" id="1090488"/>
    <lineage>
        <taxon>Eukaryota</taxon>
        <taxon>Metazoa</taxon>
        <taxon>Chordata</taxon>
        <taxon>Craniata</taxon>
        <taxon>Vertebrata</taxon>
        <taxon>Euteleostomi</taxon>
        <taxon>Actinopterygii</taxon>
        <taxon>Neopterygii</taxon>
        <taxon>Teleostei</taxon>
        <taxon>Neoteleostei</taxon>
        <taxon>Acanthomorphata</taxon>
        <taxon>Eupercaria</taxon>
        <taxon>Perciformes</taxon>
        <taxon>Notothenioidei</taxon>
        <taxon>Pogonophryne</taxon>
    </lineage>
</organism>
<evidence type="ECO:0000313" key="1">
    <source>
        <dbReference type="EMBL" id="KAJ4948095.1"/>
    </source>
</evidence>
<reference evidence="1" key="1">
    <citation type="submission" date="2022-11" db="EMBL/GenBank/DDBJ databases">
        <title>Chromosome-level genome of Pogonophryne albipinna.</title>
        <authorList>
            <person name="Jo E."/>
        </authorList>
    </citation>
    <scope>NUCLEOTIDE SEQUENCE</scope>
    <source>
        <strain evidence="1">SGF0006</strain>
        <tissue evidence="1">Muscle</tissue>
    </source>
</reference>
<keyword evidence="2" id="KW-1185">Reference proteome</keyword>
<feature type="non-terminal residue" evidence="1">
    <location>
        <position position="1"/>
    </location>
</feature>